<accession>A0A1E1XN85</accession>
<evidence type="ECO:0000259" key="1">
    <source>
        <dbReference type="PROSITE" id="PS50878"/>
    </source>
</evidence>
<dbReference type="AlphaFoldDB" id="A0A1E1XN85"/>
<organism evidence="2">
    <name type="scientific">Amblyomma sculptum</name>
    <name type="common">Tick</name>
    <dbReference type="NCBI Taxonomy" id="1581419"/>
    <lineage>
        <taxon>Eukaryota</taxon>
        <taxon>Metazoa</taxon>
        <taxon>Ecdysozoa</taxon>
        <taxon>Arthropoda</taxon>
        <taxon>Chelicerata</taxon>
        <taxon>Arachnida</taxon>
        <taxon>Acari</taxon>
        <taxon>Parasitiformes</taxon>
        <taxon>Ixodida</taxon>
        <taxon>Ixodoidea</taxon>
        <taxon>Ixodidae</taxon>
        <taxon>Amblyomminae</taxon>
        <taxon>Amblyomma</taxon>
    </lineage>
</organism>
<feature type="non-terminal residue" evidence="2">
    <location>
        <position position="318"/>
    </location>
</feature>
<dbReference type="PANTHER" id="PTHR33332">
    <property type="entry name" value="REVERSE TRANSCRIPTASE DOMAIN-CONTAINING PROTEIN"/>
    <property type="match status" value="1"/>
</dbReference>
<sequence>DFLANRSQFVTFEQVQSRPVPVTSGVPQGSVLGPVLFLVFINDITNNIDCNIKLFADDCILYKTIKNPEDYLMLSSSLNKIVEWCNTWQMTINNKKSVCMTVTRKKQPYNYDYSINDSTLSRVSEHKYLGLTLTSELRWDAHIANVTSAALRKLFFLRRCSRLAPQNTKLFAYTTLVRPILEYASTVWFPHSITNITRLEKVQRKALRFIHNKYKHSDSPTDLAASSGLPSLLSRAKESRLKFLYQLLQNTYSIDVSKYASFSQSRQSRHKHAHTLTEYACRTNTLKHSFFPLAISEWNQLDPSITMSDSLSSFTSRL</sequence>
<dbReference type="InterPro" id="IPR043502">
    <property type="entry name" value="DNA/RNA_pol_sf"/>
</dbReference>
<dbReference type="SUPFAM" id="SSF56672">
    <property type="entry name" value="DNA/RNA polymerases"/>
    <property type="match status" value="1"/>
</dbReference>
<dbReference type="EMBL" id="GFAA01002719">
    <property type="protein sequence ID" value="JAU00716.1"/>
    <property type="molecule type" value="mRNA"/>
</dbReference>
<dbReference type="GO" id="GO:0071897">
    <property type="term" value="P:DNA biosynthetic process"/>
    <property type="evidence" value="ECO:0007669"/>
    <property type="project" value="UniProtKB-ARBA"/>
</dbReference>
<protein>
    <submittedName>
        <fullName evidence="2">Putative tick transposon</fullName>
    </submittedName>
</protein>
<reference evidence="2" key="2">
    <citation type="journal article" date="2017" name="Front. Cell. Infect. Microbiol.">
        <title>Analysis of the Salivary Gland Transcriptome of Unfed and Partially Fed Amblyomma sculptum Ticks and Descriptive Proteome of the Saliva.</title>
        <authorList>
            <person name="Esteves E."/>
            <person name="Maruyama S.R."/>
            <person name="Kawahara R."/>
            <person name="Fujita A."/>
            <person name="Martins L.A."/>
            <person name="Righi A.A."/>
            <person name="Costa F.B."/>
            <person name="Palmisano G."/>
            <person name="Labruna M.B."/>
            <person name="Sa-Nunes A."/>
            <person name="Ribeiro J.M.C."/>
            <person name="Fogaca A.C."/>
        </authorList>
    </citation>
    <scope>NUCLEOTIDE SEQUENCE</scope>
</reference>
<name>A0A1E1XN85_AMBSC</name>
<dbReference type="Pfam" id="PF00078">
    <property type="entry name" value="RVT_1"/>
    <property type="match status" value="1"/>
</dbReference>
<feature type="domain" description="Reverse transcriptase" evidence="1">
    <location>
        <begin position="1"/>
        <end position="133"/>
    </location>
</feature>
<proteinExistence type="evidence at transcript level"/>
<dbReference type="InterPro" id="IPR000477">
    <property type="entry name" value="RT_dom"/>
</dbReference>
<feature type="non-terminal residue" evidence="2">
    <location>
        <position position="1"/>
    </location>
</feature>
<dbReference type="PROSITE" id="PS50878">
    <property type="entry name" value="RT_POL"/>
    <property type="match status" value="1"/>
</dbReference>
<evidence type="ECO:0000313" key="2">
    <source>
        <dbReference type="EMBL" id="JAU00716.1"/>
    </source>
</evidence>
<reference evidence="2" key="1">
    <citation type="submission" date="2016-09" db="EMBL/GenBank/DDBJ databases">
        <authorList>
            <person name="Capua I."/>
            <person name="De Benedictis P."/>
            <person name="Joannis T."/>
            <person name="Lombin L.H."/>
            <person name="Cattoli G."/>
        </authorList>
    </citation>
    <scope>NUCLEOTIDE SEQUENCE</scope>
</reference>